<sequence length="234" mass="23480">MRLLSGGSVCLALVLGLVSIPTTAEPIPQRPAGEILAGRQVLTRAAAPNWTTQAWQTHCNNIDYFGDNNECCLHLSGSTWKSCNGVGWSTISSSGVLCYDLTSGHDCCDDDSVCDNNLPCSGGTCSQTTTSVTVCKSGCVSYNGLGCKDGDCVHGKDVGSGTTPTSSSGSDPAASGSSGGGTTTGSGTTPTGTETPTAPASTGLSTGDKIAIGIGVPVGFFTILGTIIACYTCK</sequence>
<reference evidence="4" key="1">
    <citation type="submission" date="2023-06" db="EMBL/GenBank/DDBJ databases">
        <title>Genome-scale phylogeny and comparative genomics of the fungal order Sordariales.</title>
        <authorList>
            <consortium name="Lawrence Berkeley National Laboratory"/>
            <person name="Hensen N."/>
            <person name="Bonometti L."/>
            <person name="Westerberg I."/>
            <person name="Brannstrom I.O."/>
            <person name="Guillou S."/>
            <person name="Cros-Aarteil S."/>
            <person name="Calhoun S."/>
            <person name="Haridas S."/>
            <person name="Kuo A."/>
            <person name="Mondo S."/>
            <person name="Pangilinan J."/>
            <person name="Riley R."/>
            <person name="Labutti K."/>
            <person name="Andreopoulos B."/>
            <person name="Lipzen A."/>
            <person name="Chen C."/>
            <person name="Yanf M."/>
            <person name="Daum C."/>
            <person name="Ng V."/>
            <person name="Clum A."/>
            <person name="Steindorff A."/>
            <person name="Ohm R."/>
            <person name="Martin F."/>
            <person name="Silar P."/>
            <person name="Natvig D."/>
            <person name="Lalanne C."/>
            <person name="Gautier V."/>
            <person name="Ament-Velasquez S.L."/>
            <person name="Kruys A."/>
            <person name="Hutchinson M.I."/>
            <person name="Powell A.J."/>
            <person name="Barry K."/>
            <person name="Miller A.N."/>
            <person name="Grigoriev I.V."/>
            <person name="Debuchy R."/>
            <person name="Gladieux P."/>
            <person name="Thoren M.H."/>
            <person name="Johannesson H."/>
        </authorList>
    </citation>
    <scope>NUCLEOTIDE SEQUENCE</scope>
    <source>
        <strain evidence="4">PSN4</strain>
    </source>
</reference>
<feature type="compositionally biased region" description="Low complexity" evidence="1">
    <location>
        <begin position="185"/>
        <end position="203"/>
    </location>
</feature>
<evidence type="ECO:0000256" key="2">
    <source>
        <dbReference type="SAM" id="Phobius"/>
    </source>
</evidence>
<accession>A0AAJ0BE31</accession>
<comment type="caution">
    <text evidence="4">The sequence shown here is derived from an EMBL/GenBank/DDBJ whole genome shotgun (WGS) entry which is preliminary data.</text>
</comment>
<feature type="transmembrane region" description="Helical" evidence="2">
    <location>
        <begin position="210"/>
        <end position="231"/>
    </location>
</feature>
<protein>
    <submittedName>
        <fullName evidence="4">Uncharacterized protein</fullName>
    </submittedName>
</protein>
<keyword evidence="5" id="KW-1185">Reference proteome</keyword>
<feature type="region of interest" description="Disordered" evidence="1">
    <location>
        <begin position="162"/>
        <end position="204"/>
    </location>
</feature>
<dbReference type="AlphaFoldDB" id="A0AAJ0BE31"/>
<keyword evidence="3" id="KW-0732">Signal</keyword>
<evidence type="ECO:0000256" key="1">
    <source>
        <dbReference type="SAM" id="MobiDB-lite"/>
    </source>
</evidence>
<name>A0AAJ0BE31_9PEZI</name>
<evidence type="ECO:0000256" key="3">
    <source>
        <dbReference type="SAM" id="SignalP"/>
    </source>
</evidence>
<feature type="compositionally biased region" description="Low complexity" evidence="1">
    <location>
        <begin position="162"/>
        <end position="176"/>
    </location>
</feature>
<evidence type="ECO:0000313" key="4">
    <source>
        <dbReference type="EMBL" id="KAK1756534.1"/>
    </source>
</evidence>
<evidence type="ECO:0000313" key="5">
    <source>
        <dbReference type="Proteomes" id="UP001239445"/>
    </source>
</evidence>
<dbReference type="EMBL" id="MU839832">
    <property type="protein sequence ID" value="KAK1756534.1"/>
    <property type="molecule type" value="Genomic_DNA"/>
</dbReference>
<gene>
    <name evidence="4" type="ORF">QBC47DRAFT_380123</name>
</gene>
<feature type="chain" id="PRO_5042563939" evidence="3">
    <location>
        <begin position="25"/>
        <end position="234"/>
    </location>
</feature>
<keyword evidence="2" id="KW-1133">Transmembrane helix</keyword>
<feature type="signal peptide" evidence="3">
    <location>
        <begin position="1"/>
        <end position="24"/>
    </location>
</feature>
<keyword evidence="2" id="KW-0472">Membrane</keyword>
<keyword evidence="2" id="KW-0812">Transmembrane</keyword>
<proteinExistence type="predicted"/>
<dbReference type="Proteomes" id="UP001239445">
    <property type="component" value="Unassembled WGS sequence"/>
</dbReference>
<organism evidence="4 5">
    <name type="scientific">Echria macrotheca</name>
    <dbReference type="NCBI Taxonomy" id="438768"/>
    <lineage>
        <taxon>Eukaryota</taxon>
        <taxon>Fungi</taxon>
        <taxon>Dikarya</taxon>
        <taxon>Ascomycota</taxon>
        <taxon>Pezizomycotina</taxon>
        <taxon>Sordariomycetes</taxon>
        <taxon>Sordariomycetidae</taxon>
        <taxon>Sordariales</taxon>
        <taxon>Schizotheciaceae</taxon>
        <taxon>Echria</taxon>
    </lineage>
</organism>